<dbReference type="CDD" id="cd03225">
    <property type="entry name" value="ABC_cobalt_CbiO_domain1"/>
    <property type="match status" value="1"/>
</dbReference>
<dbReference type="Pfam" id="PF00005">
    <property type="entry name" value="ABC_tran"/>
    <property type="match status" value="1"/>
</dbReference>
<accession>A0ABZ0UCE9</accession>
<evidence type="ECO:0000259" key="10">
    <source>
        <dbReference type="PROSITE" id="PS50893"/>
    </source>
</evidence>
<evidence type="ECO:0000256" key="5">
    <source>
        <dbReference type="ARBA" id="ARBA00022741"/>
    </source>
</evidence>
<comment type="similarity">
    <text evidence="2">Belongs to the ABC transporter superfamily.</text>
</comment>
<protein>
    <submittedName>
        <fullName evidence="11">Vitamin B12 import ATP-binding protein BtuD</fullName>
    </submittedName>
</protein>
<dbReference type="PANTHER" id="PTHR43553">
    <property type="entry name" value="HEAVY METAL TRANSPORTER"/>
    <property type="match status" value="1"/>
</dbReference>
<keyword evidence="8" id="KW-0472">Membrane</keyword>
<keyword evidence="7" id="KW-1278">Translocase</keyword>
<dbReference type="PANTHER" id="PTHR43553:SF24">
    <property type="entry name" value="ENERGY-COUPLING FACTOR TRANSPORTER ATP-BINDING PROTEIN ECFA1"/>
    <property type="match status" value="1"/>
</dbReference>
<dbReference type="CDD" id="cd03413">
    <property type="entry name" value="CbiK_C"/>
    <property type="match status" value="1"/>
</dbReference>
<dbReference type="NCBIfam" id="TIGR01166">
    <property type="entry name" value="cbiO"/>
    <property type="match status" value="1"/>
</dbReference>
<dbReference type="InterPro" id="IPR050095">
    <property type="entry name" value="ECF_ABC_transporter_ATP-bd"/>
</dbReference>
<evidence type="ECO:0000256" key="2">
    <source>
        <dbReference type="ARBA" id="ARBA00005417"/>
    </source>
</evidence>
<dbReference type="Proteomes" id="UP001325248">
    <property type="component" value="Chromosome"/>
</dbReference>
<evidence type="ECO:0000256" key="6">
    <source>
        <dbReference type="ARBA" id="ARBA00022840"/>
    </source>
</evidence>
<comment type="subcellular location">
    <subcellularLocation>
        <location evidence="1">Cell membrane</location>
        <topology evidence="1">Peripheral membrane protein</topology>
    </subcellularLocation>
</comment>
<dbReference type="InterPro" id="IPR003593">
    <property type="entry name" value="AAA+_ATPase"/>
</dbReference>
<dbReference type="Gene3D" id="3.40.50.1400">
    <property type="match status" value="2"/>
</dbReference>
<evidence type="ECO:0000313" key="11">
    <source>
        <dbReference type="EMBL" id="WPX74921.1"/>
    </source>
</evidence>
<dbReference type="SUPFAM" id="SSF52540">
    <property type="entry name" value="P-loop containing nucleoside triphosphate hydrolases"/>
    <property type="match status" value="1"/>
</dbReference>
<dbReference type="GO" id="GO:0005524">
    <property type="term" value="F:ATP binding"/>
    <property type="evidence" value="ECO:0007669"/>
    <property type="project" value="UniProtKB-KW"/>
</dbReference>
<comment type="function">
    <text evidence="9">Probably part of an ABC transporter complex. Responsible for energy coupling to the transport system.</text>
</comment>
<name>A0ABZ0UCE9_9FIRM</name>
<evidence type="ECO:0000256" key="7">
    <source>
        <dbReference type="ARBA" id="ARBA00022967"/>
    </source>
</evidence>
<keyword evidence="3" id="KW-0813">Transport</keyword>
<evidence type="ECO:0000256" key="8">
    <source>
        <dbReference type="ARBA" id="ARBA00023136"/>
    </source>
</evidence>
<evidence type="ECO:0000256" key="4">
    <source>
        <dbReference type="ARBA" id="ARBA00022475"/>
    </source>
</evidence>
<evidence type="ECO:0000313" key="12">
    <source>
        <dbReference type="Proteomes" id="UP001325248"/>
    </source>
</evidence>
<keyword evidence="4" id="KW-1003">Cell membrane</keyword>
<sequence length="554" mass="61983">MNKDIILKAEDLYFSYDDENSHSLNGLSLEIKRGQKVAFMGSNGSGKSTFFLCCNGIHRPSSGTLYFNGEPVTYDKKGLLKLRSKVGIVFQDPDNQLFSASVYQEISFGILNLGVSEEEAKKEVEEVIDYLEITPFRHKPTHSLSGGQKKQVSIADILVMHPDIIILDEPAAALDPKHTTMVNQIVNRLTESGITVLMATHDVNYAYEWADEIMLFHEGKVLMHGTPADVFSNKAVLAQTNLEPPAVLELFDSLCMKGILKPTLTVPKNLKALEKYIADVNINTTHYGGISPVNTQTKKAILAVSFGTSHEDTRKVTIDAIEDSMRDAFPDYPVYRAWTSKMIIRKLKNRDNIIVPTVREAMEQMISDGITDVLVQPTHVINGIENDLMKEDALSYRDSFHSISFGDPLLTTEEDSHKVIAAIAEEFSNITKKQALVFMGHGTTHFANSIYAALDYTFKDKGYHNFFLGTVEAYPSMESLKKMVKAYQPEEVVLAPFMIVAGDHAKNDMAGDDPESWYSQFKDEGYEVKAVLKGLGEYKGIRRLFIDHIRAIDK</sequence>
<evidence type="ECO:0000256" key="1">
    <source>
        <dbReference type="ARBA" id="ARBA00004202"/>
    </source>
</evidence>
<keyword evidence="12" id="KW-1185">Reference proteome</keyword>
<evidence type="ECO:0000256" key="3">
    <source>
        <dbReference type="ARBA" id="ARBA00022448"/>
    </source>
</evidence>
<dbReference type="CDD" id="cd03412">
    <property type="entry name" value="CbiK_N"/>
    <property type="match status" value="1"/>
</dbReference>
<proteinExistence type="inferred from homology"/>
<dbReference type="InterPro" id="IPR027417">
    <property type="entry name" value="P-loop_NTPase"/>
</dbReference>
<keyword evidence="6 11" id="KW-0067">ATP-binding</keyword>
<reference evidence="11" key="1">
    <citation type="submission" date="2023-10" db="EMBL/GenBank/DDBJ databases">
        <title>Genome sequence of Blautia coccoides DSM 935.</title>
        <authorList>
            <person name="Boeer T."/>
            <person name="Bengelsdorf F.R."/>
            <person name="Daniel R."/>
            <person name="Poehlein A."/>
        </authorList>
    </citation>
    <scope>NUCLEOTIDE SEQUENCE [LARGE SCALE GENOMIC DNA]</scope>
    <source>
        <strain evidence="11">DSM 935</strain>
    </source>
</reference>
<evidence type="ECO:0000256" key="9">
    <source>
        <dbReference type="ARBA" id="ARBA00025157"/>
    </source>
</evidence>
<dbReference type="EMBL" id="CP136422">
    <property type="protein sequence ID" value="WPX74921.1"/>
    <property type="molecule type" value="Genomic_DNA"/>
</dbReference>
<dbReference type="InterPro" id="IPR015856">
    <property type="entry name" value="ABC_transpr_CbiO/EcfA_su"/>
</dbReference>
<organism evidence="11 12">
    <name type="scientific">Blautia producta</name>
    <dbReference type="NCBI Taxonomy" id="33035"/>
    <lineage>
        <taxon>Bacteria</taxon>
        <taxon>Bacillati</taxon>
        <taxon>Bacillota</taxon>
        <taxon>Clostridia</taxon>
        <taxon>Lachnospirales</taxon>
        <taxon>Lachnospiraceae</taxon>
        <taxon>Blautia</taxon>
    </lineage>
</organism>
<dbReference type="Gene3D" id="3.40.50.300">
    <property type="entry name" value="P-loop containing nucleotide triphosphate hydrolases"/>
    <property type="match status" value="1"/>
</dbReference>
<keyword evidence="5" id="KW-0547">Nucleotide-binding</keyword>
<dbReference type="InterPro" id="IPR003439">
    <property type="entry name" value="ABC_transporter-like_ATP-bd"/>
</dbReference>
<dbReference type="InterPro" id="IPR005876">
    <property type="entry name" value="Co_trans_ATP-bd"/>
</dbReference>
<dbReference type="InterPro" id="IPR010388">
    <property type="entry name" value="Anaerobic_Co-chelatase"/>
</dbReference>
<dbReference type="PROSITE" id="PS50893">
    <property type="entry name" value="ABC_TRANSPORTER_2"/>
    <property type="match status" value="1"/>
</dbReference>
<gene>
    <name evidence="11" type="primary">btuD_13</name>
    <name evidence="11" type="ORF">BLCOC_32780</name>
</gene>
<dbReference type="Pfam" id="PF06180">
    <property type="entry name" value="CbiK"/>
    <property type="match status" value="1"/>
</dbReference>
<dbReference type="SMART" id="SM00382">
    <property type="entry name" value="AAA"/>
    <property type="match status" value="1"/>
</dbReference>
<dbReference type="SUPFAM" id="SSF53800">
    <property type="entry name" value="Chelatase"/>
    <property type="match status" value="1"/>
</dbReference>
<feature type="domain" description="ABC transporter" evidence="10">
    <location>
        <begin position="7"/>
        <end position="243"/>
    </location>
</feature>